<reference evidence="8" key="1">
    <citation type="submission" date="2011-08" db="EMBL/GenBank/DDBJ databases">
        <title>The draft genome of Latimeria chalumnae.</title>
        <authorList>
            <person name="Di Palma F."/>
            <person name="Alfoldi J."/>
            <person name="Johnson J."/>
            <person name="Berlin A."/>
            <person name="Gnerre S."/>
            <person name="Jaffe D."/>
            <person name="MacCallum I."/>
            <person name="Young S."/>
            <person name="Walker B.J."/>
            <person name="Lander E."/>
            <person name="Lindblad-Toh K."/>
        </authorList>
    </citation>
    <scope>NUCLEOTIDE SEQUENCE [LARGE SCALE GENOMIC DNA]</scope>
    <source>
        <strain evidence="8">Wild caught</strain>
    </source>
</reference>
<evidence type="ECO:0000259" key="6">
    <source>
        <dbReference type="PROSITE" id="PS50801"/>
    </source>
</evidence>
<reference evidence="7" key="3">
    <citation type="submission" date="2025-09" db="UniProtKB">
        <authorList>
            <consortium name="Ensembl"/>
        </authorList>
    </citation>
    <scope>IDENTIFICATION</scope>
</reference>
<feature type="domain" description="STAS" evidence="6">
    <location>
        <begin position="529"/>
        <end position="723"/>
    </location>
</feature>
<dbReference type="AlphaFoldDB" id="H3A6G7"/>
<dbReference type="InterPro" id="IPR036513">
    <property type="entry name" value="STAS_dom_sf"/>
</dbReference>
<gene>
    <name evidence="7" type="primary">SLC26A4</name>
</gene>
<evidence type="ECO:0000256" key="5">
    <source>
        <dbReference type="SAM" id="Phobius"/>
    </source>
</evidence>
<feature type="transmembrane region" description="Helical" evidence="5">
    <location>
        <begin position="337"/>
        <end position="359"/>
    </location>
</feature>
<accession>H3A6G7</accession>
<organism evidence="7 8">
    <name type="scientific">Latimeria chalumnae</name>
    <name type="common">Coelacanth</name>
    <dbReference type="NCBI Taxonomy" id="7897"/>
    <lineage>
        <taxon>Eukaryota</taxon>
        <taxon>Metazoa</taxon>
        <taxon>Chordata</taxon>
        <taxon>Craniata</taxon>
        <taxon>Vertebrata</taxon>
        <taxon>Euteleostomi</taxon>
        <taxon>Coelacanthiformes</taxon>
        <taxon>Coelacanthidae</taxon>
        <taxon>Latimeria</taxon>
    </lineage>
</organism>
<dbReference type="EMBL" id="AFYH01226267">
    <property type="status" value="NOT_ANNOTATED_CDS"/>
    <property type="molecule type" value="Genomic_DNA"/>
</dbReference>
<dbReference type="EMBL" id="AFYH01226265">
    <property type="status" value="NOT_ANNOTATED_CDS"/>
    <property type="molecule type" value="Genomic_DNA"/>
</dbReference>
<dbReference type="NCBIfam" id="TIGR00815">
    <property type="entry name" value="sulP"/>
    <property type="match status" value="1"/>
</dbReference>
<dbReference type="STRING" id="7897.ENSLACP00000005238"/>
<dbReference type="InParanoid" id="H3A6G7"/>
<evidence type="ECO:0000313" key="8">
    <source>
        <dbReference type="Proteomes" id="UP000008672"/>
    </source>
</evidence>
<proteinExistence type="predicted"/>
<feature type="transmembrane region" description="Helical" evidence="5">
    <location>
        <begin position="78"/>
        <end position="98"/>
    </location>
</feature>
<protein>
    <submittedName>
        <fullName evidence="7">Solute carrier family 26 member 4</fullName>
    </submittedName>
</protein>
<dbReference type="PROSITE" id="PS50801">
    <property type="entry name" value="STAS"/>
    <property type="match status" value="1"/>
</dbReference>
<evidence type="ECO:0000256" key="1">
    <source>
        <dbReference type="ARBA" id="ARBA00004141"/>
    </source>
</evidence>
<keyword evidence="8" id="KW-1185">Reference proteome</keyword>
<dbReference type="FunCoup" id="H3A6G7">
    <property type="interactions" value="146"/>
</dbReference>
<feature type="transmembrane region" description="Helical" evidence="5">
    <location>
        <begin position="414"/>
        <end position="436"/>
    </location>
</feature>
<dbReference type="InterPro" id="IPR018045">
    <property type="entry name" value="S04_transporter_CS"/>
</dbReference>
<feature type="transmembrane region" description="Helical" evidence="5">
    <location>
        <begin position="442"/>
        <end position="462"/>
    </location>
</feature>
<feature type="transmembrane region" description="Helical" evidence="5">
    <location>
        <begin position="379"/>
        <end position="402"/>
    </location>
</feature>
<feature type="transmembrane region" description="Helical" evidence="5">
    <location>
        <begin position="474"/>
        <end position="498"/>
    </location>
</feature>
<evidence type="ECO:0000313" key="7">
    <source>
        <dbReference type="Ensembl" id="ENSLACP00000005238.1"/>
    </source>
</evidence>
<keyword evidence="2 5" id="KW-0812">Transmembrane</keyword>
<feature type="transmembrane region" description="Helical" evidence="5">
    <location>
        <begin position="254"/>
        <end position="279"/>
    </location>
</feature>
<dbReference type="GeneTree" id="ENSGT01150000286920"/>
<sequence length="771" mass="85487">VRSRMEVPQSDYNDYFVARSIYSEPGFTEEYEKCEIVSKTFRERLQKSFSCSSRRVFQIIKGIFPVLEWLPKYRIKEWLFNDIISGFSTGIVATLQGLAFALLAAVPVGFGLYTSFFPVLTYFLLGTSKHMSFGPFPVVSLMLGSAVLTMVPDEDFLIPDNTSDSNNTVIDIAARDAERVIVASSITFLAGILQLLFGIFQIGFIVRYLSGPLVGGFTTAAAFHVFVSQFKLLLNVQTKNYKGVLSVIYTIIEIFANIATTNIADLVAGLLVIASCLVVKEINNYFKHKLPVPIPVEVFVTILAAGISYGADLEGNYNAAIVKSIPRGFLPPRSPRVSIFSETIGTAFSIAVVGYAIAISVSKVFATKHNYNVDGNQELVASGISNIFGGSFSCFLASTALSRTAIQESTGGKTQIAGLLSALVVLIVIVAIGQLLEPMQKSVLAGIVIANLKGMFMQVFDIPLLWRQNKVDSMIWVFTCIASIILGLDLGLLLGVVFELVTVVVRTQFPTTATLGNVPGTDIYKNIKAYKNISEPVGIKIFRFLAPIFFGNIDYFKDRLKSTVGFDAVKVLLKRNKALKKIQKLIKKGELRTTKNGIVVEGGVINESYEETEDLEQPEENEVPMTEVEIKVDWNSNLPVKVTVPQVSIHSLILDFGAVSFLDVVAVRSLKQIVKAFQRIDIQVYIAGYKDVILQKLEMCEFFEESIKKEMLFLTVHDAVLFIHNQTMHRDIQDPIFEKISLMQESKEPFPLIEDSEAEPDAQDLVRCFFF</sequence>
<reference evidence="7" key="2">
    <citation type="submission" date="2025-08" db="UniProtKB">
        <authorList>
            <consortium name="Ensembl"/>
        </authorList>
    </citation>
    <scope>IDENTIFICATION</scope>
</reference>
<dbReference type="Gene3D" id="3.30.750.24">
    <property type="entry name" value="STAS domain"/>
    <property type="match status" value="1"/>
</dbReference>
<keyword evidence="3 5" id="KW-1133">Transmembrane helix</keyword>
<dbReference type="GO" id="GO:0016020">
    <property type="term" value="C:membrane"/>
    <property type="evidence" value="ECO:0007669"/>
    <property type="project" value="UniProtKB-SubCell"/>
</dbReference>
<dbReference type="EMBL" id="AFYH01226266">
    <property type="status" value="NOT_ANNOTATED_CDS"/>
    <property type="molecule type" value="Genomic_DNA"/>
</dbReference>
<comment type="subcellular location">
    <subcellularLocation>
        <location evidence="1">Membrane</location>
        <topology evidence="1">Multi-pass membrane protein</topology>
    </subcellularLocation>
</comment>
<feature type="transmembrane region" description="Helical" evidence="5">
    <location>
        <begin position="213"/>
        <end position="234"/>
    </location>
</feature>
<dbReference type="SUPFAM" id="SSF52091">
    <property type="entry name" value="SpoIIaa-like"/>
    <property type="match status" value="1"/>
</dbReference>
<evidence type="ECO:0000256" key="4">
    <source>
        <dbReference type="ARBA" id="ARBA00023136"/>
    </source>
</evidence>
<dbReference type="HOGENOM" id="CLU_003182_9_4_1"/>
<dbReference type="GO" id="GO:0008271">
    <property type="term" value="F:secondary active sulfate transmembrane transporter activity"/>
    <property type="evidence" value="ECO:0007669"/>
    <property type="project" value="InterPro"/>
</dbReference>
<evidence type="ECO:0000256" key="2">
    <source>
        <dbReference type="ARBA" id="ARBA00022692"/>
    </source>
</evidence>
<dbReference type="Proteomes" id="UP000008672">
    <property type="component" value="Unassembled WGS sequence"/>
</dbReference>
<feature type="transmembrane region" description="Helical" evidence="5">
    <location>
        <begin position="104"/>
        <end position="125"/>
    </location>
</feature>
<name>H3A6G7_LATCH</name>
<dbReference type="OMA" id="IVCMAVK"/>
<keyword evidence="4 5" id="KW-0472">Membrane</keyword>
<dbReference type="Pfam" id="PF00916">
    <property type="entry name" value="Sulfate_transp"/>
    <property type="match status" value="1"/>
</dbReference>
<dbReference type="PANTHER" id="PTHR11814">
    <property type="entry name" value="SULFATE TRANSPORTER"/>
    <property type="match status" value="1"/>
</dbReference>
<feature type="transmembrane region" description="Helical" evidence="5">
    <location>
        <begin position="181"/>
        <end position="206"/>
    </location>
</feature>
<dbReference type="eggNOG" id="KOG0236">
    <property type="taxonomic scope" value="Eukaryota"/>
</dbReference>
<dbReference type="InterPro" id="IPR011547">
    <property type="entry name" value="SLC26A/SulP_dom"/>
</dbReference>
<dbReference type="Pfam" id="PF01740">
    <property type="entry name" value="STAS"/>
    <property type="match status" value="1"/>
</dbReference>
<dbReference type="PROSITE" id="PS01130">
    <property type="entry name" value="SLC26A"/>
    <property type="match status" value="1"/>
</dbReference>
<feature type="transmembrane region" description="Helical" evidence="5">
    <location>
        <begin position="132"/>
        <end position="151"/>
    </location>
</feature>
<evidence type="ECO:0000256" key="3">
    <source>
        <dbReference type="ARBA" id="ARBA00022989"/>
    </source>
</evidence>
<dbReference type="InterPro" id="IPR001902">
    <property type="entry name" value="SLC26A/SulP_fam"/>
</dbReference>
<dbReference type="CDD" id="cd07042">
    <property type="entry name" value="STAS_SulP_like_sulfate_transporter"/>
    <property type="match status" value="1"/>
</dbReference>
<dbReference type="EMBL" id="AFYH01226264">
    <property type="status" value="NOT_ANNOTATED_CDS"/>
    <property type="molecule type" value="Genomic_DNA"/>
</dbReference>
<dbReference type="InterPro" id="IPR002645">
    <property type="entry name" value="STAS_dom"/>
</dbReference>
<dbReference type="EMBL" id="AFYH01226263">
    <property type="status" value="NOT_ANNOTATED_CDS"/>
    <property type="molecule type" value="Genomic_DNA"/>
</dbReference>
<dbReference type="Ensembl" id="ENSLACT00000005285.1">
    <property type="protein sequence ID" value="ENSLACP00000005238.1"/>
    <property type="gene ID" value="ENSLACG00000004653.1"/>
</dbReference>